<protein>
    <submittedName>
        <fullName evidence="4">Ankyrin repeat and SOCS box protein 15</fullName>
    </submittedName>
</protein>
<dbReference type="AlphaFoldDB" id="S7NK21"/>
<gene>
    <name evidence="4" type="ORF">D623_10003639</name>
</gene>
<dbReference type="InterPro" id="IPR036770">
    <property type="entry name" value="Ankyrin_rpt-contain_sf"/>
</dbReference>
<dbReference type="Proteomes" id="UP000052978">
    <property type="component" value="Unassembled WGS sequence"/>
</dbReference>
<evidence type="ECO:0000313" key="4">
    <source>
        <dbReference type="EMBL" id="EPQ17836.1"/>
    </source>
</evidence>
<proteinExistence type="predicted"/>
<sequence length="219" mass="25142">MAAPTAERAQPSGKLVQTRSIHHRGRHSVTLETAWLLPLRTANDACAWFSDAKTLERQDSFHVFEDDVFMERRMCEHERTDPDETLGDPQQKYSLLKGQRRLRFVPLSDQNRKLVKAIKHGHILELQEYVKYKYALDEADEKGWFPLHEAVVQPIQQILEIVLDASYKTLWEFKTADGETPLTLAVKAGLVENVRTLLEKGVWPNTKNDKGETPLLIGK</sequence>
<dbReference type="SMART" id="SM00248">
    <property type="entry name" value="ANK"/>
    <property type="match status" value="1"/>
</dbReference>
<evidence type="ECO:0000313" key="5">
    <source>
        <dbReference type="Proteomes" id="UP000052978"/>
    </source>
</evidence>
<accession>S7NK21</accession>
<keyword evidence="2 3" id="KW-0040">ANK repeat</keyword>
<evidence type="ECO:0000256" key="3">
    <source>
        <dbReference type="PROSITE-ProRule" id="PRU00023"/>
    </source>
</evidence>
<dbReference type="PROSITE" id="PS50088">
    <property type="entry name" value="ANK_REPEAT"/>
    <property type="match status" value="1"/>
</dbReference>
<keyword evidence="1" id="KW-0677">Repeat</keyword>
<dbReference type="InterPro" id="IPR002110">
    <property type="entry name" value="Ankyrin_rpt"/>
</dbReference>
<dbReference type="PROSITE" id="PS50297">
    <property type="entry name" value="ANK_REP_REGION"/>
    <property type="match status" value="1"/>
</dbReference>
<dbReference type="GO" id="GO:0005737">
    <property type="term" value="C:cytoplasm"/>
    <property type="evidence" value="ECO:0007669"/>
    <property type="project" value="TreeGrafter"/>
</dbReference>
<keyword evidence="5" id="KW-1185">Reference proteome</keyword>
<dbReference type="EMBL" id="KE164423">
    <property type="protein sequence ID" value="EPQ17836.1"/>
    <property type="molecule type" value="Genomic_DNA"/>
</dbReference>
<organism evidence="4 5">
    <name type="scientific">Myotis brandtii</name>
    <name type="common">Brandt's bat</name>
    <dbReference type="NCBI Taxonomy" id="109478"/>
    <lineage>
        <taxon>Eukaryota</taxon>
        <taxon>Metazoa</taxon>
        <taxon>Chordata</taxon>
        <taxon>Craniata</taxon>
        <taxon>Vertebrata</taxon>
        <taxon>Euteleostomi</taxon>
        <taxon>Mammalia</taxon>
        <taxon>Eutheria</taxon>
        <taxon>Laurasiatheria</taxon>
        <taxon>Chiroptera</taxon>
        <taxon>Yangochiroptera</taxon>
        <taxon>Vespertilionidae</taxon>
        <taxon>Myotis</taxon>
    </lineage>
</organism>
<name>S7NK21_MYOBR</name>
<reference evidence="4 5" key="1">
    <citation type="journal article" date="2013" name="Nat. Commun.">
        <title>Genome analysis reveals insights into physiology and longevity of the Brandt's bat Myotis brandtii.</title>
        <authorList>
            <person name="Seim I."/>
            <person name="Fang X."/>
            <person name="Xiong Z."/>
            <person name="Lobanov A.V."/>
            <person name="Huang Z."/>
            <person name="Ma S."/>
            <person name="Feng Y."/>
            <person name="Turanov A.A."/>
            <person name="Zhu Y."/>
            <person name="Lenz T.L."/>
            <person name="Gerashchenko M.V."/>
            <person name="Fan D."/>
            <person name="Hee Yim S."/>
            <person name="Yao X."/>
            <person name="Jordan D."/>
            <person name="Xiong Y."/>
            <person name="Ma Y."/>
            <person name="Lyapunov A.N."/>
            <person name="Chen G."/>
            <person name="Kulakova O.I."/>
            <person name="Sun Y."/>
            <person name="Lee S.G."/>
            <person name="Bronson R.T."/>
            <person name="Moskalev A.A."/>
            <person name="Sunyaev S.R."/>
            <person name="Zhang G."/>
            <person name="Krogh A."/>
            <person name="Wang J."/>
            <person name="Gladyshev V.N."/>
        </authorList>
    </citation>
    <scope>NUCLEOTIDE SEQUENCE [LARGE SCALE GENOMIC DNA]</scope>
</reference>
<evidence type="ECO:0000256" key="1">
    <source>
        <dbReference type="ARBA" id="ARBA00022737"/>
    </source>
</evidence>
<evidence type="ECO:0000256" key="2">
    <source>
        <dbReference type="ARBA" id="ARBA00023043"/>
    </source>
</evidence>
<dbReference type="PANTHER" id="PTHR24198:SF187">
    <property type="entry name" value="ANKYRIN REPEAT AND SOCS BOX CONTAINING 15"/>
    <property type="match status" value="1"/>
</dbReference>
<feature type="repeat" description="ANK" evidence="3">
    <location>
        <begin position="177"/>
        <end position="209"/>
    </location>
</feature>
<dbReference type="Pfam" id="PF00023">
    <property type="entry name" value="Ank"/>
    <property type="match status" value="1"/>
</dbReference>
<dbReference type="PANTHER" id="PTHR24198">
    <property type="entry name" value="ANKYRIN REPEAT AND PROTEIN KINASE DOMAIN-CONTAINING PROTEIN"/>
    <property type="match status" value="1"/>
</dbReference>
<dbReference type="Gene3D" id="1.25.40.20">
    <property type="entry name" value="Ankyrin repeat-containing domain"/>
    <property type="match status" value="1"/>
</dbReference>
<dbReference type="SUPFAM" id="SSF48403">
    <property type="entry name" value="Ankyrin repeat"/>
    <property type="match status" value="1"/>
</dbReference>